<reference evidence="1" key="1">
    <citation type="submission" date="2021-02" db="EMBL/GenBank/DDBJ databases">
        <title>Draft genome sequence of Microbispora sp. RL4-1S isolated from rice leaves in Thailand.</title>
        <authorList>
            <person name="Muangham S."/>
            <person name="Duangmal K."/>
        </authorList>
    </citation>
    <scope>NUCLEOTIDE SEQUENCE</scope>
    <source>
        <strain evidence="1">RL4-1S</strain>
    </source>
</reference>
<gene>
    <name evidence="1" type="ORF">JOL79_08775</name>
</gene>
<organism evidence="1 2">
    <name type="scientific">Microbispora oryzae</name>
    <dbReference type="NCBI Taxonomy" id="2806554"/>
    <lineage>
        <taxon>Bacteria</taxon>
        <taxon>Bacillati</taxon>
        <taxon>Actinomycetota</taxon>
        <taxon>Actinomycetes</taxon>
        <taxon>Streptosporangiales</taxon>
        <taxon>Streptosporangiaceae</taxon>
        <taxon>Microbispora</taxon>
    </lineage>
</organism>
<dbReference type="Proteomes" id="UP000674234">
    <property type="component" value="Unassembled WGS sequence"/>
</dbReference>
<name>A0A940WNF9_9ACTN</name>
<keyword evidence="2" id="KW-1185">Reference proteome</keyword>
<dbReference type="AlphaFoldDB" id="A0A940WNF9"/>
<dbReference type="EMBL" id="JAFCNB010000004">
    <property type="protein sequence ID" value="MBP2703899.1"/>
    <property type="molecule type" value="Genomic_DNA"/>
</dbReference>
<dbReference type="RefSeq" id="WP_210155217.1">
    <property type="nucleotide sequence ID" value="NZ_JAFCNB010000004.1"/>
</dbReference>
<accession>A0A940WNF9</accession>
<comment type="caution">
    <text evidence="1">The sequence shown here is derived from an EMBL/GenBank/DDBJ whole genome shotgun (WGS) entry which is preliminary data.</text>
</comment>
<protein>
    <submittedName>
        <fullName evidence="1">Uncharacterized protein</fullName>
    </submittedName>
</protein>
<evidence type="ECO:0000313" key="2">
    <source>
        <dbReference type="Proteomes" id="UP000674234"/>
    </source>
</evidence>
<proteinExistence type="predicted"/>
<evidence type="ECO:0000313" key="1">
    <source>
        <dbReference type="EMBL" id="MBP2703899.1"/>
    </source>
</evidence>
<sequence length="151" mass="16584">MSSGSRIVQVAVVVLGLLFLPGCGCGVPEKREVALPPRDASPEQVLRTYFDAIVGQDANTFRAVLTLDTDFWYEFDAPDAPFRTWFSASDLRIEGPYEDGDCRRGATCVAMVTTFVLSRCLLDEWPGGLQSTSFGLRLVDGRWLVYGHGDG</sequence>